<dbReference type="EMBL" id="JAKCXM010000021">
    <property type="protein sequence ID" value="KAJ0407445.1"/>
    <property type="molecule type" value="Genomic_DNA"/>
</dbReference>
<protein>
    <recommendedName>
        <fullName evidence="7">Mitochondrial-processing peptidase subunit alpha</fullName>
    </recommendedName>
</protein>
<comment type="similarity">
    <text evidence="2">Belongs to the peptidase M16 family.</text>
</comment>
<feature type="domain" description="Peptidase M16 C-terminal" evidence="4">
    <location>
        <begin position="214"/>
        <end position="371"/>
    </location>
</feature>
<evidence type="ECO:0000256" key="1">
    <source>
        <dbReference type="ARBA" id="ARBA00002123"/>
    </source>
</evidence>
<dbReference type="PANTHER" id="PTHR11851:SF49">
    <property type="entry name" value="MITOCHONDRIAL-PROCESSING PEPTIDASE SUBUNIT ALPHA"/>
    <property type="match status" value="1"/>
</dbReference>
<dbReference type="InterPro" id="IPR050361">
    <property type="entry name" value="MPP/UQCRC_Complex"/>
</dbReference>
<evidence type="ECO:0000259" key="4">
    <source>
        <dbReference type="Pfam" id="PF05193"/>
    </source>
</evidence>
<reference evidence="5" key="1">
    <citation type="submission" date="2021-12" db="EMBL/GenBank/DDBJ databases">
        <title>Prjna785345.</title>
        <authorList>
            <person name="Rujirawat T."/>
            <person name="Krajaejun T."/>
        </authorList>
    </citation>
    <scope>NUCLEOTIDE SEQUENCE</scope>
    <source>
        <strain evidence="5">Pi057C3</strain>
    </source>
</reference>
<dbReference type="Pfam" id="PF05193">
    <property type="entry name" value="Peptidase_M16_C"/>
    <property type="match status" value="1"/>
</dbReference>
<dbReference type="Pfam" id="PF00675">
    <property type="entry name" value="Peptidase_M16"/>
    <property type="match status" value="1"/>
</dbReference>
<proteinExistence type="inferred from homology"/>
<dbReference type="GO" id="GO:0046872">
    <property type="term" value="F:metal ion binding"/>
    <property type="evidence" value="ECO:0007669"/>
    <property type="project" value="InterPro"/>
</dbReference>
<evidence type="ECO:0000256" key="2">
    <source>
        <dbReference type="ARBA" id="ARBA00007261"/>
    </source>
</evidence>
<dbReference type="SUPFAM" id="SSF63411">
    <property type="entry name" value="LuxS/MPP-like metallohydrolase"/>
    <property type="match status" value="2"/>
</dbReference>
<dbReference type="InterPro" id="IPR011249">
    <property type="entry name" value="Metalloenz_LuxS/M16"/>
</dbReference>
<dbReference type="InterPro" id="IPR011765">
    <property type="entry name" value="Pept_M16_N"/>
</dbReference>
<dbReference type="Proteomes" id="UP001209570">
    <property type="component" value="Unassembled WGS sequence"/>
</dbReference>
<keyword evidence="6" id="KW-1185">Reference proteome</keyword>
<evidence type="ECO:0000313" key="6">
    <source>
        <dbReference type="Proteomes" id="UP001209570"/>
    </source>
</evidence>
<organism evidence="5 6">
    <name type="scientific">Pythium insidiosum</name>
    <name type="common">Pythiosis disease agent</name>
    <dbReference type="NCBI Taxonomy" id="114742"/>
    <lineage>
        <taxon>Eukaryota</taxon>
        <taxon>Sar</taxon>
        <taxon>Stramenopiles</taxon>
        <taxon>Oomycota</taxon>
        <taxon>Peronosporomycetes</taxon>
        <taxon>Pythiales</taxon>
        <taxon>Pythiaceae</taxon>
        <taxon>Pythium</taxon>
    </lineage>
</organism>
<dbReference type="AlphaFoldDB" id="A0AAD5Q9L1"/>
<evidence type="ECO:0000259" key="3">
    <source>
        <dbReference type="Pfam" id="PF00675"/>
    </source>
</evidence>
<sequence length="450" mass="46270">MLSRSVAPCAVRPATRAFFAPSASAMAQLSVAEEFPGVPRASPAARPAPQLTTSLSSSGLKLASDTSDALVATLGVEIAAGSRVEADATAGASQLLAKMAFRATTARSDLRLFRDIEALGGVVHKAAGRDFVRYNISVLPDAVEAAAEILAETTLAPRFAHWDIAIQKKQVQVEAEQLAACAERSVFENVHAAAFYDDATLGRPVVTAENLAALDEDALAAFYEQYATTASLALVGAGVDHSTLTSIANTHFAGVPAAAKAPAHAAAHYVGGESRVKRATRQTYVALGFETAGSASAQLGASRVLQGLLQHRLGHKHAGAFLSTFEDVGLVGLSGRAAHAEAGALVSKFVAEIKKAASTPASAEELAAAKKLVALEAAAALSSRQGRMQLLGAAALKQRAPASPLAAVEGVSAQDVQQLAQKALASRPSLAAVGQVSNVPHIDAVERQLK</sequence>
<dbReference type="PANTHER" id="PTHR11851">
    <property type="entry name" value="METALLOPROTEASE"/>
    <property type="match status" value="1"/>
</dbReference>
<accession>A0AAD5Q9L1</accession>
<evidence type="ECO:0000313" key="5">
    <source>
        <dbReference type="EMBL" id="KAJ0407445.1"/>
    </source>
</evidence>
<dbReference type="GO" id="GO:0005739">
    <property type="term" value="C:mitochondrion"/>
    <property type="evidence" value="ECO:0007669"/>
    <property type="project" value="TreeGrafter"/>
</dbReference>
<feature type="domain" description="Peptidase M16 N-terminal" evidence="3">
    <location>
        <begin position="68"/>
        <end position="205"/>
    </location>
</feature>
<evidence type="ECO:0008006" key="7">
    <source>
        <dbReference type="Google" id="ProtNLM"/>
    </source>
</evidence>
<dbReference type="Gene3D" id="3.30.830.10">
    <property type="entry name" value="Metalloenzyme, LuxS/M16 peptidase-like"/>
    <property type="match status" value="2"/>
</dbReference>
<name>A0AAD5Q9L1_PYTIN</name>
<dbReference type="InterPro" id="IPR007863">
    <property type="entry name" value="Peptidase_M16_C"/>
</dbReference>
<gene>
    <name evidence="5" type="ORF">P43SY_004986</name>
</gene>
<comment type="function">
    <text evidence="1">Substrate recognition and binding subunit of the essential mitochondrial processing protease (MPP), which cleaves the mitochondrial sequence off newly imported precursors proteins.</text>
</comment>
<comment type="caution">
    <text evidence="5">The sequence shown here is derived from an EMBL/GenBank/DDBJ whole genome shotgun (WGS) entry which is preliminary data.</text>
</comment>